<evidence type="ECO:0000313" key="14">
    <source>
        <dbReference type="Proteomes" id="UP001367922"/>
    </source>
</evidence>
<protein>
    <recommendedName>
        <fullName evidence="10">Isoleucine--tRNA ligase</fullName>
        <ecNumber evidence="10">6.1.1.5</ecNumber>
    </recommendedName>
    <alternativeName>
        <fullName evidence="10">Isoleucyl-tRNA synthetase</fullName>
        <shortName evidence="10">IleRS</shortName>
    </alternativeName>
</protein>
<evidence type="ECO:0000256" key="6">
    <source>
        <dbReference type="ARBA" id="ARBA00022917"/>
    </source>
</evidence>
<dbReference type="Gene3D" id="1.10.730.10">
    <property type="entry name" value="Isoleucyl-tRNA Synthetase, Domain 1"/>
    <property type="match status" value="1"/>
</dbReference>
<keyword evidence="14" id="KW-1185">Reference proteome</keyword>
<organism evidence="13 14">
    <name type="scientific">Bacillus yunxiaonensis</name>
    <dbReference type="NCBI Taxonomy" id="3127665"/>
    <lineage>
        <taxon>Bacteria</taxon>
        <taxon>Bacillati</taxon>
        <taxon>Bacillota</taxon>
        <taxon>Bacilli</taxon>
        <taxon>Bacillales</taxon>
        <taxon>Bacillaceae</taxon>
        <taxon>Bacillus</taxon>
    </lineage>
</organism>
<proteinExistence type="inferred from homology"/>
<evidence type="ECO:0000259" key="12">
    <source>
        <dbReference type="Pfam" id="PF08264"/>
    </source>
</evidence>
<dbReference type="InterPro" id="IPR009080">
    <property type="entry name" value="tRNAsynth_Ia_anticodon-bd"/>
</dbReference>
<keyword evidence="7 10" id="KW-0030">Aminoacyl-tRNA synthetase</keyword>
<dbReference type="EC" id="6.1.1.5" evidence="10"/>
<dbReference type="InterPro" id="IPR002301">
    <property type="entry name" value="Ile-tRNA-ligase"/>
</dbReference>
<dbReference type="InterPro" id="IPR002300">
    <property type="entry name" value="aa-tRNA-synth_Ia"/>
</dbReference>
<dbReference type="InterPro" id="IPR014729">
    <property type="entry name" value="Rossmann-like_a/b/a_fold"/>
</dbReference>
<evidence type="ECO:0000256" key="3">
    <source>
        <dbReference type="ARBA" id="ARBA00022598"/>
    </source>
</evidence>
<dbReference type="HAMAP" id="MF_02003">
    <property type="entry name" value="Ile_tRNA_synth_type2"/>
    <property type="match status" value="1"/>
</dbReference>
<name>A0ABU8FPW6_9BACI</name>
<comment type="catalytic activity">
    <reaction evidence="9 10">
        <text>tRNA(Ile) + L-isoleucine + ATP = L-isoleucyl-tRNA(Ile) + AMP + diphosphate</text>
        <dbReference type="Rhea" id="RHEA:11060"/>
        <dbReference type="Rhea" id="RHEA-COMP:9666"/>
        <dbReference type="Rhea" id="RHEA-COMP:9695"/>
        <dbReference type="ChEBI" id="CHEBI:30616"/>
        <dbReference type="ChEBI" id="CHEBI:33019"/>
        <dbReference type="ChEBI" id="CHEBI:58045"/>
        <dbReference type="ChEBI" id="CHEBI:78442"/>
        <dbReference type="ChEBI" id="CHEBI:78528"/>
        <dbReference type="ChEBI" id="CHEBI:456215"/>
        <dbReference type="EC" id="6.1.1.5"/>
    </reaction>
</comment>
<keyword evidence="4 10" id="KW-0547">Nucleotide-binding</keyword>
<evidence type="ECO:0000259" key="11">
    <source>
        <dbReference type="Pfam" id="PF00133"/>
    </source>
</evidence>
<feature type="binding site" evidence="10">
    <location>
        <position position="593"/>
    </location>
    <ligand>
        <name>ATP</name>
        <dbReference type="ChEBI" id="CHEBI:30616"/>
    </ligand>
</feature>
<evidence type="ECO:0000256" key="10">
    <source>
        <dbReference type="HAMAP-Rule" id="MF_02003"/>
    </source>
</evidence>
<keyword evidence="10" id="KW-0479">Metal-binding</keyword>
<comment type="cofactor">
    <cofactor evidence="10">
        <name>Zn(2+)</name>
        <dbReference type="ChEBI" id="CHEBI:29105"/>
    </cofactor>
</comment>
<dbReference type="InterPro" id="IPR013155">
    <property type="entry name" value="M/V/L/I-tRNA-synth_anticd-bd"/>
</dbReference>
<dbReference type="CDD" id="cd07961">
    <property type="entry name" value="Anticodon_Ia_Ile_ABEc"/>
    <property type="match status" value="1"/>
</dbReference>
<comment type="similarity">
    <text evidence="1 10">Belongs to the class-I aminoacyl-tRNA synthetase family. IleS type 2 subfamily.</text>
</comment>
<keyword evidence="2 10" id="KW-0963">Cytoplasm</keyword>
<evidence type="ECO:0000256" key="7">
    <source>
        <dbReference type="ARBA" id="ARBA00023146"/>
    </source>
</evidence>
<dbReference type="PROSITE" id="PS00178">
    <property type="entry name" value="AA_TRNA_LIGASE_I"/>
    <property type="match status" value="1"/>
</dbReference>
<feature type="domain" description="Aminoacyl-tRNA synthetase class Ia" evidence="11">
    <location>
        <begin position="18"/>
        <end position="620"/>
    </location>
</feature>
<feature type="short sequence motif" description="'KMSKS' region" evidence="10">
    <location>
        <begin position="590"/>
        <end position="594"/>
    </location>
</feature>
<dbReference type="CDD" id="cd00818">
    <property type="entry name" value="IleRS_core"/>
    <property type="match status" value="1"/>
</dbReference>
<dbReference type="NCBIfam" id="TIGR00392">
    <property type="entry name" value="ileS"/>
    <property type="match status" value="1"/>
</dbReference>
<dbReference type="SUPFAM" id="SSF52374">
    <property type="entry name" value="Nucleotidylyl transferase"/>
    <property type="match status" value="1"/>
</dbReference>
<dbReference type="InterPro" id="IPR033709">
    <property type="entry name" value="Anticodon_Ile_ABEc"/>
</dbReference>
<dbReference type="PANTHER" id="PTHR42780">
    <property type="entry name" value="SOLEUCYL-TRNA SYNTHETASE"/>
    <property type="match status" value="1"/>
</dbReference>
<dbReference type="Gene3D" id="3.40.50.620">
    <property type="entry name" value="HUPs"/>
    <property type="match status" value="2"/>
</dbReference>
<evidence type="ECO:0000256" key="5">
    <source>
        <dbReference type="ARBA" id="ARBA00022840"/>
    </source>
</evidence>
<evidence type="ECO:0000256" key="1">
    <source>
        <dbReference type="ARBA" id="ARBA00007078"/>
    </source>
</evidence>
<dbReference type="Pfam" id="PF19302">
    <property type="entry name" value="DUF5915"/>
    <property type="match status" value="1"/>
</dbReference>
<feature type="short sequence motif" description="'HIGH' region" evidence="10">
    <location>
        <begin position="47"/>
        <end position="57"/>
    </location>
</feature>
<keyword evidence="5 10" id="KW-0067">ATP-binding</keyword>
<sequence>MKKVDVKELAVRREARIRKQWNEQDTFMQSIRNREGAQSFVFYEGPPTANGLPHVGHALGRTIKDLVARYKTMTGYKVLRKAGWDTHGLPVELGVEKQLGISGKHDIEKYGVEAFLAKCKESVFTYEKQWREFTGSIGYWVDMDAPYITLDNSYIESVWHILGTIHEKGLLYKGHRVSPYCPSCQTSLSSHEVAQGYKTVKDLSATVKFQLVNRENEYVLGWTTTPWTLPANVALAVHPEMEYVRAQQGENIYIVAKELAKDVLQQEYKVLSVHKGSELTGLSYVPPFQFTEVTNGHCIVSADFVTAHSGTGIVHIAPAYGEDDYKVVQEHGLSFVNVVNEKGEYTSDVPFLQGKFVKECDVAIVRYLAEHGLLYHKEKYEHSYPHCWRCDSPLLYYANESWFIRTTALKELFLQNNNEVAWHPEHIQHGRFGNFLENMVDWNISRNRYWGTPLNVWECSACNYQFAPKSIEELRRCATGAVDENIELHKPYVDEVKVNCSKCGETMKRTPEVIDVWFDSGSMPFAQYHYPFENKELFKEQFPADVIAEGIDQTRGWFYSLLAVSTLYTGRAPYKRVLSLGHVLDENGQKMSKSKGNALDPVDLVEKFGADALRWALLVDSAPWNPKRFSERTVQEAKSKLVDTLLNVYSFYVLYAELDEYNPKQKYSIKKTKLDEWVLSRLHSTIQKVRCSLEEYQFTTAAREIALLVEEVSNWYVRRSRSRFWASGMDAEKAAAYDTLHEVLVTISKLLAPFTPFLAEDIHLNLEGSSVHLADYPAFEETLINTQLEKEMAAILQVVELGRSIRNQHTLKVKQPLAKLVVFEHEKQEMDWDSYKEIVMDELNVKEVTVEHSEAGYMSYQLKLNFKQAGPKFGKQINTVNNWLQNLCSEEVTAFIYSEQATCQLLSGEAVTVTLDDVFVERVPKAGFAVATYGLYTVMLDTNVTDELLQEGMVREFIRAVQEYRKQLNLPVNLRVNIEIQGDDELQRVVTEYKALLQENLLMKQLLFNESLQNAEQIQVGNKKVLIKLSSVS</sequence>
<evidence type="ECO:0000256" key="4">
    <source>
        <dbReference type="ARBA" id="ARBA00022741"/>
    </source>
</evidence>
<dbReference type="EMBL" id="JBAWSV010000001">
    <property type="protein sequence ID" value="MEI4828007.1"/>
    <property type="molecule type" value="Genomic_DNA"/>
</dbReference>
<dbReference type="InterPro" id="IPR023586">
    <property type="entry name" value="Ile-tRNA-ligase_type2"/>
</dbReference>
<feature type="domain" description="Methionyl/Valyl/Leucyl/Isoleucyl-tRNA synthetase anticodon-binding" evidence="12">
    <location>
        <begin position="675"/>
        <end position="818"/>
    </location>
</feature>
<dbReference type="SUPFAM" id="SSF50677">
    <property type="entry name" value="ValRS/IleRS/LeuRS editing domain"/>
    <property type="match status" value="1"/>
</dbReference>
<evidence type="ECO:0000256" key="9">
    <source>
        <dbReference type="ARBA" id="ARBA00048359"/>
    </source>
</evidence>
<evidence type="ECO:0000313" key="13">
    <source>
        <dbReference type="EMBL" id="MEI4828007.1"/>
    </source>
</evidence>
<comment type="function">
    <text evidence="8 10">Catalyzes the attachment of isoleucine to tRNA(Ile). As IleRS can inadvertently accommodate and process structurally similar amino acids such as valine, to avoid such errors it has two additional distinct tRNA(Ile)-dependent editing activities. One activity is designated as 'pretransfer' editing and involves the hydrolysis of activated Val-AMP. The other activity is designated 'posttransfer' editing and involves deacylation of mischarged Val-tRNA(Ile).</text>
</comment>
<dbReference type="InterPro" id="IPR001412">
    <property type="entry name" value="aa-tRNA-synth_I_CS"/>
</dbReference>
<keyword evidence="10" id="KW-0862">Zinc</keyword>
<dbReference type="Pfam" id="PF00133">
    <property type="entry name" value="tRNA-synt_1"/>
    <property type="match status" value="1"/>
</dbReference>
<reference evidence="13 14" key="1">
    <citation type="submission" date="2024-01" db="EMBL/GenBank/DDBJ databases">
        <title>Seven novel Bacillus-like species.</title>
        <authorList>
            <person name="Liu G."/>
        </authorList>
    </citation>
    <scope>NUCLEOTIDE SEQUENCE [LARGE SCALE GENOMIC DNA]</scope>
    <source>
        <strain evidence="13 14">FJAT-53711</strain>
    </source>
</reference>
<gene>
    <name evidence="10 13" type="primary">ileS</name>
    <name evidence="13" type="ORF">WAX78_00780</name>
</gene>
<dbReference type="GO" id="GO:0004822">
    <property type="term" value="F:isoleucine-tRNA ligase activity"/>
    <property type="evidence" value="ECO:0007669"/>
    <property type="project" value="UniProtKB-EC"/>
</dbReference>
<comment type="caution">
    <text evidence="13">The sequence shown here is derived from an EMBL/GenBank/DDBJ whole genome shotgun (WGS) entry which is preliminary data.</text>
</comment>
<keyword evidence="6 10" id="KW-0648">Protein biosynthesis</keyword>
<dbReference type="Pfam" id="PF08264">
    <property type="entry name" value="Anticodon_1"/>
    <property type="match status" value="1"/>
</dbReference>
<comment type="subcellular location">
    <subcellularLocation>
        <location evidence="10">Cytoplasm</location>
    </subcellularLocation>
</comment>
<dbReference type="SUPFAM" id="SSF47323">
    <property type="entry name" value="Anticodon-binding domain of a subclass of class I aminoacyl-tRNA synthetases"/>
    <property type="match status" value="2"/>
</dbReference>
<evidence type="ECO:0000256" key="2">
    <source>
        <dbReference type="ARBA" id="ARBA00022490"/>
    </source>
</evidence>
<dbReference type="RefSeq" id="WP_336480422.1">
    <property type="nucleotide sequence ID" value="NZ_JBAWSV010000001.1"/>
</dbReference>
<dbReference type="Proteomes" id="UP001367922">
    <property type="component" value="Unassembled WGS sequence"/>
</dbReference>
<comment type="domain">
    <text evidence="10">IleRS has two distinct active sites: one for aminoacylation and one for editing. The misactivated valine is translocated from the active site to the editing site, which sterically excludes the correctly activated isoleucine. The single editing site contains two valyl binding pockets, one specific for each substrate (Val-AMP or Val-tRNA(Ile)).</text>
</comment>
<accession>A0ABU8FPW6</accession>
<comment type="subunit">
    <text evidence="10">Monomer.</text>
</comment>
<dbReference type="PRINTS" id="PR00984">
    <property type="entry name" value="TRNASYNTHILE"/>
</dbReference>
<evidence type="ECO:0000256" key="8">
    <source>
        <dbReference type="ARBA" id="ARBA00025217"/>
    </source>
</evidence>
<dbReference type="PANTHER" id="PTHR42780:SF1">
    <property type="entry name" value="ISOLEUCINE--TRNA LIGASE, CYTOPLASMIC"/>
    <property type="match status" value="1"/>
</dbReference>
<dbReference type="InterPro" id="IPR009008">
    <property type="entry name" value="Val/Leu/Ile-tRNA-synth_edit"/>
</dbReference>
<keyword evidence="3 10" id="KW-0436">Ligase</keyword>